<feature type="compositionally biased region" description="Polar residues" evidence="1">
    <location>
        <begin position="133"/>
        <end position="151"/>
    </location>
</feature>
<feature type="region of interest" description="Disordered" evidence="1">
    <location>
        <begin position="81"/>
        <end position="111"/>
    </location>
</feature>
<sequence>MATRPAEPPIPSLWPDSHRRFSGQPVRAEKRECLSSVPACARFIVPAPDRSPPRHRASAGKVRGADAARTNAVLVIAAEEEKETDTWITPKPRRRRRKPAKTRPNQEQVAAERDQALAAAIRCCKNPFNTLRSEHAQTSGSDSGSEISETGFNKAPHIMPGSVDDII</sequence>
<protein>
    <submittedName>
        <fullName evidence="2">Uncharacterized protein</fullName>
    </submittedName>
</protein>
<feature type="region of interest" description="Disordered" evidence="1">
    <location>
        <begin position="1"/>
        <end position="26"/>
    </location>
</feature>
<name>A0AAV7QDV6_PLEWA</name>
<accession>A0AAV7QDV6</accession>
<keyword evidence="3" id="KW-1185">Reference proteome</keyword>
<gene>
    <name evidence="2" type="ORF">NDU88_004920</name>
</gene>
<comment type="caution">
    <text evidence="2">The sequence shown here is derived from an EMBL/GenBank/DDBJ whole genome shotgun (WGS) entry which is preliminary data.</text>
</comment>
<evidence type="ECO:0000313" key="3">
    <source>
        <dbReference type="Proteomes" id="UP001066276"/>
    </source>
</evidence>
<feature type="compositionally biased region" description="Pro residues" evidence="1">
    <location>
        <begin position="1"/>
        <end position="12"/>
    </location>
</feature>
<evidence type="ECO:0000256" key="1">
    <source>
        <dbReference type="SAM" id="MobiDB-lite"/>
    </source>
</evidence>
<dbReference type="Proteomes" id="UP001066276">
    <property type="component" value="Chromosome 6"/>
</dbReference>
<organism evidence="2 3">
    <name type="scientific">Pleurodeles waltl</name>
    <name type="common">Iberian ribbed newt</name>
    <dbReference type="NCBI Taxonomy" id="8319"/>
    <lineage>
        <taxon>Eukaryota</taxon>
        <taxon>Metazoa</taxon>
        <taxon>Chordata</taxon>
        <taxon>Craniata</taxon>
        <taxon>Vertebrata</taxon>
        <taxon>Euteleostomi</taxon>
        <taxon>Amphibia</taxon>
        <taxon>Batrachia</taxon>
        <taxon>Caudata</taxon>
        <taxon>Salamandroidea</taxon>
        <taxon>Salamandridae</taxon>
        <taxon>Pleurodelinae</taxon>
        <taxon>Pleurodeles</taxon>
    </lineage>
</organism>
<feature type="compositionally biased region" description="Basic residues" evidence="1">
    <location>
        <begin position="91"/>
        <end position="101"/>
    </location>
</feature>
<proteinExistence type="predicted"/>
<evidence type="ECO:0000313" key="2">
    <source>
        <dbReference type="EMBL" id="KAJ1138539.1"/>
    </source>
</evidence>
<dbReference type="AlphaFoldDB" id="A0AAV7QDV6"/>
<dbReference type="EMBL" id="JANPWB010000010">
    <property type="protein sequence ID" value="KAJ1138539.1"/>
    <property type="molecule type" value="Genomic_DNA"/>
</dbReference>
<feature type="region of interest" description="Disordered" evidence="1">
    <location>
        <begin position="133"/>
        <end position="167"/>
    </location>
</feature>
<feature type="region of interest" description="Disordered" evidence="1">
    <location>
        <begin position="47"/>
        <end position="66"/>
    </location>
</feature>
<reference evidence="2" key="1">
    <citation type="journal article" date="2022" name="bioRxiv">
        <title>Sequencing and chromosome-scale assembly of the giantPleurodeles waltlgenome.</title>
        <authorList>
            <person name="Brown T."/>
            <person name="Elewa A."/>
            <person name="Iarovenko S."/>
            <person name="Subramanian E."/>
            <person name="Araus A.J."/>
            <person name="Petzold A."/>
            <person name="Susuki M."/>
            <person name="Suzuki K.-i.T."/>
            <person name="Hayashi T."/>
            <person name="Toyoda A."/>
            <person name="Oliveira C."/>
            <person name="Osipova E."/>
            <person name="Leigh N.D."/>
            <person name="Simon A."/>
            <person name="Yun M.H."/>
        </authorList>
    </citation>
    <scope>NUCLEOTIDE SEQUENCE</scope>
    <source>
        <strain evidence="2">20211129_DDA</strain>
        <tissue evidence="2">Liver</tissue>
    </source>
</reference>